<dbReference type="Pfam" id="PF03349">
    <property type="entry name" value="Toluene_X"/>
    <property type="match status" value="1"/>
</dbReference>
<keyword evidence="5" id="KW-0472">Membrane</keyword>
<evidence type="ECO:0000256" key="6">
    <source>
        <dbReference type="ARBA" id="ARBA00023237"/>
    </source>
</evidence>
<evidence type="ECO:0000256" key="2">
    <source>
        <dbReference type="ARBA" id="ARBA00022452"/>
    </source>
</evidence>
<dbReference type="SUPFAM" id="SSF56935">
    <property type="entry name" value="Porins"/>
    <property type="match status" value="1"/>
</dbReference>
<keyword evidence="2" id="KW-1134">Transmembrane beta strand</keyword>
<accession>A0A3B1B0A8</accession>
<evidence type="ECO:0000256" key="1">
    <source>
        <dbReference type="ARBA" id="ARBA00004571"/>
    </source>
</evidence>
<name>A0A3B1B0A8_9ZZZZ</name>
<evidence type="ECO:0000256" key="3">
    <source>
        <dbReference type="ARBA" id="ARBA00022692"/>
    </source>
</evidence>
<organism evidence="7">
    <name type="scientific">hydrothermal vent metagenome</name>
    <dbReference type="NCBI Taxonomy" id="652676"/>
    <lineage>
        <taxon>unclassified sequences</taxon>
        <taxon>metagenomes</taxon>
        <taxon>ecological metagenomes</taxon>
    </lineage>
</organism>
<keyword evidence="3" id="KW-0812">Transmembrane</keyword>
<dbReference type="EMBL" id="UOFR01000060">
    <property type="protein sequence ID" value="VAW98516.1"/>
    <property type="molecule type" value="Genomic_DNA"/>
</dbReference>
<proteinExistence type="predicted"/>
<dbReference type="PANTHER" id="PTHR35093:SF8">
    <property type="entry name" value="OUTER MEMBRANE PROTEIN NMB0088-RELATED"/>
    <property type="match status" value="1"/>
</dbReference>
<dbReference type="GO" id="GO:0009279">
    <property type="term" value="C:cell outer membrane"/>
    <property type="evidence" value="ECO:0007669"/>
    <property type="project" value="UniProtKB-SubCell"/>
</dbReference>
<dbReference type="PANTHER" id="PTHR35093">
    <property type="entry name" value="OUTER MEMBRANE PROTEIN NMB0088-RELATED"/>
    <property type="match status" value="1"/>
</dbReference>
<evidence type="ECO:0000313" key="7">
    <source>
        <dbReference type="EMBL" id="VAW98516.1"/>
    </source>
</evidence>
<keyword evidence="4" id="KW-0732">Signal</keyword>
<sequence length="421" mass="44464">MKNELKFKLKIIAAAVLLTPSVAFATNGYFAHGWGMKSKSMGGAGIATGQDGLAAATNPAGMIIAGNRVDFGLDVFSPDRNATISGNGGGGNQEANGNGDDNFLIPEFGYNQMLNDNMSFGVSVYGNGGMNTNYENGINLFNGGSGQQTGINLQQLFIAPTFAMKMNKDHSFGVALNLAYQTFEAKGVNGFAGISSNSAALSDNGVDSSTGYGLSLGYIGQMAPNFSVGVNYRSRTYMSEFDKYAGLFAEQGDFDIPSMYGVGLKWVPSPKWNILFDYSRINYSEIAAIANKGTNFLSAGGALGQDNGAGFGWVDIDVYKLGVSWNMSKTVTLRGGYSYNTSPIPASETLFNVLAPATVQEHLTLGATWAMSTTSELTVAYMYAFENTINGSNSIPAAFGSGEADIGMSQNSLGVAYGWKF</sequence>
<comment type="subcellular location">
    <subcellularLocation>
        <location evidence="1">Cell outer membrane</location>
        <topology evidence="1">Multi-pass membrane protein</topology>
    </subcellularLocation>
</comment>
<evidence type="ECO:0000256" key="4">
    <source>
        <dbReference type="ARBA" id="ARBA00022729"/>
    </source>
</evidence>
<gene>
    <name evidence="7" type="ORF">MNBD_GAMMA21-2204</name>
</gene>
<dbReference type="InterPro" id="IPR005017">
    <property type="entry name" value="OMPP1/FadL/TodX"/>
</dbReference>
<evidence type="ECO:0000256" key="5">
    <source>
        <dbReference type="ARBA" id="ARBA00023136"/>
    </source>
</evidence>
<protein>
    <submittedName>
        <fullName evidence="7">Putative facilitator of salicylate uptake</fullName>
    </submittedName>
</protein>
<dbReference type="Gene3D" id="2.40.160.60">
    <property type="entry name" value="Outer membrane protein transport protein (OMPP1/FadL/TodX)"/>
    <property type="match status" value="1"/>
</dbReference>
<keyword evidence="6" id="KW-0998">Cell outer membrane</keyword>
<reference evidence="7" key="1">
    <citation type="submission" date="2018-06" db="EMBL/GenBank/DDBJ databases">
        <authorList>
            <person name="Zhirakovskaya E."/>
        </authorList>
    </citation>
    <scope>NUCLEOTIDE SEQUENCE</scope>
</reference>
<dbReference type="GO" id="GO:0015483">
    <property type="term" value="F:long-chain fatty acid transporting porin activity"/>
    <property type="evidence" value="ECO:0007669"/>
    <property type="project" value="TreeGrafter"/>
</dbReference>
<dbReference type="AlphaFoldDB" id="A0A3B1B0A8"/>